<keyword evidence="4" id="KW-1185">Reference proteome</keyword>
<evidence type="ECO:0000313" key="4">
    <source>
        <dbReference type="Proteomes" id="UP001199816"/>
    </source>
</evidence>
<accession>A0ABS8PY68</accession>
<dbReference type="EMBL" id="JAJNEC010000008">
    <property type="protein sequence ID" value="MCD2425990.1"/>
    <property type="molecule type" value="Genomic_DNA"/>
</dbReference>
<organism evidence="3 4">
    <name type="scientific">Niabella pedocola</name>
    <dbReference type="NCBI Taxonomy" id="1752077"/>
    <lineage>
        <taxon>Bacteria</taxon>
        <taxon>Pseudomonadati</taxon>
        <taxon>Bacteroidota</taxon>
        <taxon>Chitinophagia</taxon>
        <taxon>Chitinophagales</taxon>
        <taxon>Chitinophagaceae</taxon>
        <taxon>Niabella</taxon>
    </lineage>
</organism>
<proteinExistence type="predicted"/>
<dbReference type="Gene3D" id="2.70.70.10">
    <property type="entry name" value="Glucose Permease (Domain IIA)"/>
    <property type="match status" value="1"/>
</dbReference>
<keyword evidence="1" id="KW-0812">Transmembrane</keyword>
<dbReference type="InterPro" id="IPR011055">
    <property type="entry name" value="Dup_hybrid_motif"/>
</dbReference>
<keyword evidence="1" id="KW-1133">Transmembrane helix</keyword>
<gene>
    <name evidence="3" type="ORF">LQ567_24615</name>
</gene>
<protein>
    <submittedName>
        <fullName evidence="3">M23 family metallopeptidase</fullName>
    </submittedName>
</protein>
<dbReference type="RefSeq" id="WP_231008581.1">
    <property type="nucleotide sequence ID" value="NZ_JAJNEC010000008.1"/>
</dbReference>
<sequence length="275" mass="30483">MLKHKTSVLFVNNSGKEKKAIQVPTALLLSWRKYLIGGTLLILLLCASLCFLIFKKTSSFYTLAYKNRLEHVNRIKDEINVEKVKASFKSIDQRVQQINQLLTERGLSKLVLKNAGGPETLDLADIDEAAAFYDTELVKAENVLRHTPIGRPHFGEQTSGFGHRYNPFGSGSVESHSGLDFRGEIGETVKTTADGTVVFAGVKGGYGNCVMVQHQNGFQTLYGHLSKINVKERQQIRSGDKIGEVGSTGRSTGPHLHYEVFINGVRTDPSRYTKL</sequence>
<evidence type="ECO:0000259" key="2">
    <source>
        <dbReference type="Pfam" id="PF01551"/>
    </source>
</evidence>
<dbReference type="PANTHER" id="PTHR21666:SF270">
    <property type="entry name" value="MUREIN HYDROLASE ACTIVATOR ENVC"/>
    <property type="match status" value="1"/>
</dbReference>
<dbReference type="Pfam" id="PF01551">
    <property type="entry name" value="Peptidase_M23"/>
    <property type="match status" value="1"/>
</dbReference>
<dbReference type="InterPro" id="IPR050570">
    <property type="entry name" value="Cell_wall_metabolism_enzyme"/>
</dbReference>
<evidence type="ECO:0000256" key="1">
    <source>
        <dbReference type="SAM" id="Phobius"/>
    </source>
</evidence>
<name>A0ABS8PY68_9BACT</name>
<dbReference type="Proteomes" id="UP001199816">
    <property type="component" value="Unassembled WGS sequence"/>
</dbReference>
<comment type="caution">
    <text evidence="3">The sequence shown here is derived from an EMBL/GenBank/DDBJ whole genome shotgun (WGS) entry which is preliminary data.</text>
</comment>
<feature type="domain" description="M23ase beta-sheet core" evidence="2">
    <location>
        <begin position="175"/>
        <end position="269"/>
    </location>
</feature>
<dbReference type="InterPro" id="IPR016047">
    <property type="entry name" value="M23ase_b-sheet_dom"/>
</dbReference>
<dbReference type="SUPFAM" id="SSF51261">
    <property type="entry name" value="Duplicated hybrid motif"/>
    <property type="match status" value="1"/>
</dbReference>
<feature type="transmembrane region" description="Helical" evidence="1">
    <location>
        <begin position="34"/>
        <end position="54"/>
    </location>
</feature>
<evidence type="ECO:0000313" key="3">
    <source>
        <dbReference type="EMBL" id="MCD2425990.1"/>
    </source>
</evidence>
<keyword evidence="1" id="KW-0472">Membrane</keyword>
<dbReference type="PANTHER" id="PTHR21666">
    <property type="entry name" value="PEPTIDASE-RELATED"/>
    <property type="match status" value="1"/>
</dbReference>
<reference evidence="3 4" key="1">
    <citation type="submission" date="2021-11" db="EMBL/GenBank/DDBJ databases">
        <title>Genomic of Niabella pedocola.</title>
        <authorList>
            <person name="Wu T."/>
        </authorList>
    </citation>
    <scope>NUCLEOTIDE SEQUENCE [LARGE SCALE GENOMIC DNA]</scope>
    <source>
        <strain evidence="3 4">JCM 31011</strain>
    </source>
</reference>
<dbReference type="CDD" id="cd12797">
    <property type="entry name" value="M23_peptidase"/>
    <property type="match status" value="1"/>
</dbReference>